<comment type="cofactor">
    <cofactor evidence="4">
        <name>Mg(2+)</name>
        <dbReference type="ChEBI" id="CHEBI:18420"/>
    </cofactor>
</comment>
<dbReference type="RefSeq" id="WP_342742735.1">
    <property type="nucleotide sequence ID" value="NZ_FQUE01000012.1"/>
</dbReference>
<dbReference type="PANTHER" id="PTHR23407:SF1">
    <property type="entry name" value="5-FORMYLTETRAHYDROFOLATE CYCLO-LIGASE"/>
    <property type="match status" value="1"/>
</dbReference>
<dbReference type="GO" id="GO:0046872">
    <property type="term" value="F:metal ion binding"/>
    <property type="evidence" value="ECO:0007669"/>
    <property type="project" value="UniProtKB-KW"/>
</dbReference>
<organism evidence="5 6">
    <name type="scientific">Loktanella atrilutea</name>
    <dbReference type="NCBI Taxonomy" id="366533"/>
    <lineage>
        <taxon>Bacteria</taxon>
        <taxon>Pseudomonadati</taxon>
        <taxon>Pseudomonadota</taxon>
        <taxon>Alphaproteobacteria</taxon>
        <taxon>Rhodobacterales</taxon>
        <taxon>Roseobacteraceae</taxon>
        <taxon>Loktanella</taxon>
    </lineage>
</organism>
<keyword evidence="5" id="KW-0436">Ligase</keyword>
<dbReference type="GO" id="GO:0005524">
    <property type="term" value="F:ATP binding"/>
    <property type="evidence" value="ECO:0007669"/>
    <property type="project" value="UniProtKB-KW"/>
</dbReference>
<dbReference type="GO" id="GO:0035999">
    <property type="term" value="P:tetrahydrofolate interconversion"/>
    <property type="evidence" value="ECO:0007669"/>
    <property type="project" value="TreeGrafter"/>
</dbReference>
<keyword evidence="2 4" id="KW-0547">Nucleotide-binding</keyword>
<keyword evidence="3 4" id="KW-0067">ATP-binding</keyword>
<evidence type="ECO:0000313" key="5">
    <source>
        <dbReference type="EMBL" id="SHF76861.1"/>
    </source>
</evidence>
<dbReference type="STRING" id="366533.SAMN05444339_11238"/>
<dbReference type="NCBIfam" id="TIGR02727">
    <property type="entry name" value="MTHFS_bact"/>
    <property type="match status" value="1"/>
</dbReference>
<protein>
    <recommendedName>
        <fullName evidence="4">5-formyltetrahydrofolate cyclo-ligase</fullName>
        <ecNumber evidence="4">6.3.3.2</ecNumber>
    </recommendedName>
</protein>
<dbReference type="InterPro" id="IPR037171">
    <property type="entry name" value="NagB/RpiA_transferase-like"/>
</dbReference>
<keyword evidence="4" id="KW-0460">Magnesium</keyword>
<evidence type="ECO:0000256" key="1">
    <source>
        <dbReference type="ARBA" id="ARBA00010638"/>
    </source>
</evidence>
<dbReference type="SUPFAM" id="SSF100950">
    <property type="entry name" value="NagB/RpiA/CoA transferase-like"/>
    <property type="match status" value="1"/>
</dbReference>
<dbReference type="InterPro" id="IPR002698">
    <property type="entry name" value="FTHF_cligase"/>
</dbReference>
<gene>
    <name evidence="5" type="ORF">SAMN05444339_11238</name>
</gene>
<evidence type="ECO:0000256" key="4">
    <source>
        <dbReference type="RuleBase" id="RU361279"/>
    </source>
</evidence>
<comment type="catalytic activity">
    <reaction evidence="4">
        <text>(6S)-5-formyl-5,6,7,8-tetrahydrofolate + ATP = (6R)-5,10-methenyltetrahydrofolate + ADP + phosphate</text>
        <dbReference type="Rhea" id="RHEA:10488"/>
        <dbReference type="ChEBI" id="CHEBI:30616"/>
        <dbReference type="ChEBI" id="CHEBI:43474"/>
        <dbReference type="ChEBI" id="CHEBI:57455"/>
        <dbReference type="ChEBI" id="CHEBI:57457"/>
        <dbReference type="ChEBI" id="CHEBI:456216"/>
        <dbReference type="EC" id="6.3.3.2"/>
    </reaction>
</comment>
<dbReference type="InterPro" id="IPR024185">
    <property type="entry name" value="FTHF_cligase-like_sf"/>
</dbReference>
<keyword evidence="6" id="KW-1185">Reference proteome</keyword>
<sequence>MDDETNGGTTPCFAHLLVDGHLIDPDTARDVARFRRAERARLIAARALASGDRDKATSSLIEGLDRTVALETRMTIAMYWPIRGEPDLRPWMHHAHAAGHRILLPVITEEHAPLEFRTWSLNSRMIHGFWNILVPAEGETLVPELVIAPLVGFDDDFYRLGNGGGYYDRTLVRLDPQPRVIGVGFSGCRLPSIFPMPWDVPMTEILLSDGTHLKRQLSAPPRQAVQEEDQDK</sequence>
<dbReference type="Proteomes" id="UP000183987">
    <property type="component" value="Unassembled WGS sequence"/>
</dbReference>
<name>A0A1M5ECQ3_LOKAT</name>
<dbReference type="GO" id="GO:0030272">
    <property type="term" value="F:5-formyltetrahydrofolate cyclo-ligase activity"/>
    <property type="evidence" value="ECO:0007669"/>
    <property type="project" value="UniProtKB-EC"/>
</dbReference>
<dbReference type="EC" id="6.3.3.2" evidence="4"/>
<dbReference type="Pfam" id="PF01812">
    <property type="entry name" value="5-FTHF_cyc-lig"/>
    <property type="match status" value="1"/>
</dbReference>
<evidence type="ECO:0000256" key="3">
    <source>
        <dbReference type="ARBA" id="ARBA00022840"/>
    </source>
</evidence>
<dbReference type="Gene3D" id="3.40.50.10420">
    <property type="entry name" value="NagB/RpiA/CoA transferase-like"/>
    <property type="match status" value="1"/>
</dbReference>
<dbReference type="PANTHER" id="PTHR23407">
    <property type="entry name" value="ATPASE INHIBITOR/5-FORMYLTETRAHYDROFOLATE CYCLO-LIGASE"/>
    <property type="match status" value="1"/>
</dbReference>
<accession>A0A1M5ECQ3</accession>
<reference evidence="6" key="1">
    <citation type="submission" date="2016-11" db="EMBL/GenBank/DDBJ databases">
        <authorList>
            <person name="Varghese N."/>
            <person name="Submissions S."/>
        </authorList>
    </citation>
    <scope>NUCLEOTIDE SEQUENCE [LARGE SCALE GENOMIC DNA]</scope>
    <source>
        <strain evidence="6">DSM 29326</strain>
    </source>
</reference>
<evidence type="ECO:0000256" key="2">
    <source>
        <dbReference type="ARBA" id="ARBA00022741"/>
    </source>
</evidence>
<dbReference type="GO" id="GO:0009396">
    <property type="term" value="P:folic acid-containing compound biosynthetic process"/>
    <property type="evidence" value="ECO:0007669"/>
    <property type="project" value="TreeGrafter"/>
</dbReference>
<comment type="similarity">
    <text evidence="1 4">Belongs to the 5-formyltetrahydrofolate cyclo-ligase family.</text>
</comment>
<proteinExistence type="inferred from homology"/>
<keyword evidence="4" id="KW-0479">Metal-binding</keyword>
<dbReference type="AlphaFoldDB" id="A0A1M5ECQ3"/>
<evidence type="ECO:0000313" key="6">
    <source>
        <dbReference type="Proteomes" id="UP000183987"/>
    </source>
</evidence>
<dbReference type="EMBL" id="FQUE01000012">
    <property type="protein sequence ID" value="SHF76861.1"/>
    <property type="molecule type" value="Genomic_DNA"/>
</dbReference>